<comment type="similarity">
    <text evidence="3">Belongs to the tRNA pseudouridine synthase TruA family.</text>
</comment>
<evidence type="ECO:0000256" key="4">
    <source>
        <dbReference type="ARBA" id="ARBA00022664"/>
    </source>
</evidence>
<keyword evidence="4" id="KW-0507">mRNA processing</keyword>
<dbReference type="PANTHER" id="PTHR11142">
    <property type="entry name" value="PSEUDOURIDYLATE SYNTHASE"/>
    <property type="match status" value="1"/>
</dbReference>
<evidence type="ECO:0000256" key="8">
    <source>
        <dbReference type="ARBA" id="ARBA00036943"/>
    </source>
</evidence>
<protein>
    <recommendedName>
        <fullName evidence="13">Pseudouridylate synthase 1 homolog</fullName>
        <ecNumber evidence="12">5.4.99.12</ecNumber>
    </recommendedName>
    <alternativeName>
        <fullName evidence="14">tRNA pseudouridine synthase 1</fullName>
    </alternativeName>
    <alternativeName>
        <fullName evidence="17">tRNA pseudouridine(38-40) synthase</fullName>
    </alternativeName>
    <alternativeName>
        <fullName evidence="15">tRNA pseudouridylate synthase I</fullName>
    </alternativeName>
    <alternativeName>
        <fullName evidence="16">tRNA-uridine isomerase I</fullName>
    </alternativeName>
</protein>
<dbReference type="Gene3D" id="3.30.70.580">
    <property type="entry name" value="Pseudouridine synthase I, catalytic domain, N-terminal subdomain"/>
    <property type="match status" value="1"/>
</dbReference>
<dbReference type="EMBL" id="WJBH02000005">
    <property type="protein sequence ID" value="KAI9558418.1"/>
    <property type="molecule type" value="Genomic_DNA"/>
</dbReference>
<keyword evidence="6" id="KW-0413">Isomerase</keyword>
<dbReference type="PANTHER" id="PTHR11142:SF4">
    <property type="entry name" value="PSEUDOURIDYLATE SYNTHASE 1 HOMOLOG"/>
    <property type="match status" value="1"/>
</dbReference>
<comment type="catalytic activity">
    <reaction evidence="1">
        <text>a uridine in mRNA = a pseudouridine in mRNA</text>
        <dbReference type="Rhea" id="RHEA:56644"/>
        <dbReference type="Rhea" id="RHEA-COMP:14658"/>
        <dbReference type="Rhea" id="RHEA-COMP:14659"/>
        <dbReference type="ChEBI" id="CHEBI:65314"/>
        <dbReference type="ChEBI" id="CHEBI:65315"/>
    </reaction>
</comment>
<evidence type="ECO:0000256" key="17">
    <source>
        <dbReference type="ARBA" id="ARBA00081344"/>
    </source>
</evidence>
<dbReference type="Gene3D" id="3.30.70.660">
    <property type="entry name" value="Pseudouridine synthase I, catalytic domain, C-terminal subdomain"/>
    <property type="match status" value="1"/>
</dbReference>
<evidence type="ECO:0000256" key="16">
    <source>
        <dbReference type="ARBA" id="ARBA00080849"/>
    </source>
</evidence>
<accession>A0AAD5PUF8</accession>
<dbReference type="Proteomes" id="UP000820818">
    <property type="component" value="Linkage Group LG5"/>
</dbReference>
<dbReference type="GO" id="GO:0031119">
    <property type="term" value="P:tRNA pseudouridine synthesis"/>
    <property type="evidence" value="ECO:0007669"/>
    <property type="project" value="InterPro"/>
</dbReference>
<dbReference type="GO" id="GO:0003723">
    <property type="term" value="F:RNA binding"/>
    <property type="evidence" value="ECO:0007669"/>
    <property type="project" value="InterPro"/>
</dbReference>
<name>A0AAD5PUF8_9CRUS</name>
<proteinExistence type="inferred from homology"/>
<evidence type="ECO:0000313" key="22">
    <source>
        <dbReference type="Proteomes" id="UP000820818"/>
    </source>
</evidence>
<dbReference type="FunFam" id="3.30.70.660:FF:000002">
    <property type="entry name" value="tRNA pseudouridine synthase"/>
    <property type="match status" value="1"/>
</dbReference>
<dbReference type="InterPro" id="IPR001406">
    <property type="entry name" value="PsdUridine_synth_TruA"/>
</dbReference>
<keyword evidence="7" id="KW-0539">Nucleus</keyword>
<evidence type="ECO:0000256" key="5">
    <source>
        <dbReference type="ARBA" id="ARBA00022694"/>
    </source>
</evidence>
<dbReference type="GO" id="GO:0006397">
    <property type="term" value="P:mRNA processing"/>
    <property type="evidence" value="ECO:0007669"/>
    <property type="project" value="UniProtKB-KW"/>
</dbReference>
<comment type="subcellular location">
    <subcellularLocation>
        <location evidence="2">Nucleus</location>
    </subcellularLocation>
</comment>
<dbReference type="EC" id="5.4.99.12" evidence="12"/>
<dbReference type="GO" id="GO:1990481">
    <property type="term" value="P:mRNA pseudouridine synthesis"/>
    <property type="evidence" value="ECO:0007669"/>
    <property type="project" value="TreeGrafter"/>
</dbReference>
<dbReference type="FunFam" id="3.30.70.580:FF:000002">
    <property type="entry name" value="tRNA pseudouridine synthase"/>
    <property type="match status" value="1"/>
</dbReference>
<evidence type="ECO:0000256" key="2">
    <source>
        <dbReference type="ARBA" id="ARBA00004123"/>
    </source>
</evidence>
<evidence type="ECO:0000256" key="3">
    <source>
        <dbReference type="ARBA" id="ARBA00009375"/>
    </source>
</evidence>
<comment type="catalytic activity">
    <reaction evidence="9">
        <text>uridine(38/39/40) in tRNA = pseudouridine(38/39/40) in tRNA</text>
        <dbReference type="Rhea" id="RHEA:22376"/>
        <dbReference type="Rhea" id="RHEA-COMP:10085"/>
        <dbReference type="Rhea" id="RHEA-COMP:10087"/>
        <dbReference type="ChEBI" id="CHEBI:65314"/>
        <dbReference type="ChEBI" id="CHEBI:65315"/>
        <dbReference type="EC" id="5.4.99.12"/>
    </reaction>
</comment>
<dbReference type="AlphaFoldDB" id="A0AAD5PUF8"/>
<evidence type="ECO:0000256" key="12">
    <source>
        <dbReference type="ARBA" id="ARBA00066509"/>
    </source>
</evidence>
<organism evidence="21 22">
    <name type="scientific">Daphnia sinensis</name>
    <dbReference type="NCBI Taxonomy" id="1820382"/>
    <lineage>
        <taxon>Eukaryota</taxon>
        <taxon>Metazoa</taxon>
        <taxon>Ecdysozoa</taxon>
        <taxon>Arthropoda</taxon>
        <taxon>Crustacea</taxon>
        <taxon>Branchiopoda</taxon>
        <taxon>Diplostraca</taxon>
        <taxon>Cladocera</taxon>
        <taxon>Anomopoda</taxon>
        <taxon>Daphniidae</taxon>
        <taxon>Daphnia</taxon>
        <taxon>Daphnia similis group</taxon>
    </lineage>
</organism>
<dbReference type="InterPro" id="IPR020094">
    <property type="entry name" value="TruA/RsuA/RluB/E/F_N"/>
</dbReference>
<dbReference type="GO" id="GO:0005634">
    <property type="term" value="C:nucleus"/>
    <property type="evidence" value="ECO:0007669"/>
    <property type="project" value="UniProtKB-SubCell"/>
</dbReference>
<evidence type="ECO:0000256" key="14">
    <source>
        <dbReference type="ARBA" id="ARBA00075153"/>
    </source>
</evidence>
<dbReference type="GO" id="GO:0160147">
    <property type="term" value="F:tRNA pseudouridine(38-40) synthase activity"/>
    <property type="evidence" value="ECO:0007669"/>
    <property type="project" value="UniProtKB-EC"/>
</dbReference>
<evidence type="ECO:0000256" key="11">
    <source>
        <dbReference type="ARBA" id="ARBA00064589"/>
    </source>
</evidence>
<dbReference type="InterPro" id="IPR020097">
    <property type="entry name" value="PsdUridine_synth_TruA_a/b_dom"/>
</dbReference>
<evidence type="ECO:0000256" key="7">
    <source>
        <dbReference type="ARBA" id="ARBA00023242"/>
    </source>
</evidence>
<dbReference type="CDD" id="cd02568">
    <property type="entry name" value="PseudoU_synth_PUS1_PUS2"/>
    <property type="match status" value="1"/>
</dbReference>
<sequence>MSHETEPAQVQETVKRARFQKKKKFAILLSYCGQGYLGMQFNHGFKTIEGELFQAFLKLGIMDDDSLSTPQSIHFQRAARTDKGVILLYFLLKTSLNENLCKELNSLLPHCVKVLAVRKVTAGFNSKTACDSRSYAYVMPTFAFASKEVAPSHQFRLMSETLDQVNSLLSPAQDPSCKRYVTQFSCSLPFIVKEAEFVKITIKGQSFMLHQIRKMIGLTIAIMRGYTSKEILEKAFKMERVNIPTAPSLNLLLEEPHYDSYNRRYGSDGVHEALDWSSCAVDIGCPDGGSMKNWLLTSLPLHTYEFPLKPEEKLSDPVCE</sequence>
<keyword evidence="5" id="KW-0819">tRNA processing</keyword>
<keyword evidence="22" id="KW-1185">Reference proteome</keyword>
<gene>
    <name evidence="21" type="ORF">GHT06_015200</name>
</gene>
<evidence type="ECO:0000256" key="1">
    <source>
        <dbReference type="ARBA" id="ARBA00001166"/>
    </source>
</evidence>
<evidence type="ECO:0000256" key="18">
    <source>
        <dbReference type="PIRSR" id="PIRSR641708-1"/>
    </source>
</evidence>
<dbReference type="InterPro" id="IPR020095">
    <property type="entry name" value="PsdUridine_synth_TruA_C"/>
</dbReference>
<dbReference type="InterPro" id="IPR041708">
    <property type="entry name" value="PUS1/PUS2-like"/>
</dbReference>
<comment type="function">
    <text evidence="10">Pseudouridylate synthase that catalyzes pseudouridylation of tRNAs and mRNAs. Acts on positions 27/28 in the anticodon stem and also positions 34 and 36 in the anticodon of an intron containing tRNA. Also catalyzes pseudouridylation of mRNAs: mediates pseudouridylation of mRNAs with the consensus sequence 5'-UGUAG-3'. Acts as a regulator of pre-mRNA splicing by mediating pseudouridylation of pre-mRNAs at locations associated with alternatively spliced regions. Pseudouridylation of pre-mRNAs near splice sites directly regulates mRNA splicing and mRNA 3'-end processing. Involved in regulation of nuclear receptor activity through pseudouridylation of SRA1 mRNA.</text>
</comment>
<evidence type="ECO:0000259" key="20">
    <source>
        <dbReference type="Pfam" id="PF01416"/>
    </source>
</evidence>
<reference evidence="21 22" key="1">
    <citation type="submission" date="2022-05" db="EMBL/GenBank/DDBJ databases">
        <title>A multi-omics perspective on studying reproductive biology in Daphnia sinensis.</title>
        <authorList>
            <person name="Jia J."/>
        </authorList>
    </citation>
    <scope>NUCLEOTIDE SEQUENCE [LARGE SCALE GENOMIC DNA]</scope>
    <source>
        <strain evidence="21 22">WSL</strain>
    </source>
</reference>
<evidence type="ECO:0000256" key="15">
    <source>
        <dbReference type="ARBA" id="ARBA00079087"/>
    </source>
</evidence>
<evidence type="ECO:0000256" key="13">
    <source>
        <dbReference type="ARBA" id="ARBA00068582"/>
    </source>
</evidence>
<evidence type="ECO:0000256" key="19">
    <source>
        <dbReference type="PIRSR" id="PIRSR641708-2"/>
    </source>
</evidence>
<comment type="subunit">
    <text evidence="11">Monomer. Forms a complex with RARG and the SRA1 RNA in the nucleus.</text>
</comment>
<dbReference type="SUPFAM" id="SSF55120">
    <property type="entry name" value="Pseudouridine synthase"/>
    <property type="match status" value="1"/>
</dbReference>
<feature type="binding site" evidence="19">
    <location>
        <position position="135"/>
    </location>
    <ligand>
        <name>substrate</name>
    </ligand>
</feature>
<dbReference type="Pfam" id="PF01416">
    <property type="entry name" value="PseudoU_synth_1"/>
    <property type="match status" value="1"/>
</dbReference>
<comment type="catalytic activity">
    <reaction evidence="8">
        <text>a uridine in tRNA = a pseudouridine in tRNA</text>
        <dbReference type="Rhea" id="RHEA:54572"/>
        <dbReference type="Rhea" id="RHEA-COMP:13339"/>
        <dbReference type="Rhea" id="RHEA-COMP:13934"/>
        <dbReference type="ChEBI" id="CHEBI:65314"/>
        <dbReference type="ChEBI" id="CHEBI:65315"/>
    </reaction>
</comment>
<feature type="active site" description="Nucleophile" evidence="18">
    <location>
        <position position="82"/>
    </location>
</feature>
<evidence type="ECO:0000256" key="6">
    <source>
        <dbReference type="ARBA" id="ARBA00023235"/>
    </source>
</evidence>
<evidence type="ECO:0000256" key="10">
    <source>
        <dbReference type="ARBA" id="ARBA00053709"/>
    </source>
</evidence>
<comment type="caution">
    <text evidence="21">The sequence shown here is derived from an EMBL/GenBank/DDBJ whole genome shotgun (WGS) entry which is preliminary data.</text>
</comment>
<feature type="domain" description="Pseudouridine synthase I TruA alpha/beta" evidence="20">
    <location>
        <begin position="193"/>
        <end position="259"/>
    </location>
</feature>
<evidence type="ECO:0000256" key="9">
    <source>
        <dbReference type="ARBA" id="ARBA00052184"/>
    </source>
</evidence>
<evidence type="ECO:0000313" key="21">
    <source>
        <dbReference type="EMBL" id="KAI9558418.1"/>
    </source>
</evidence>
<dbReference type="InterPro" id="IPR020103">
    <property type="entry name" value="PsdUridine_synth_cat_dom_sf"/>
</dbReference>